<sequence>MDAPTTTISSSGTCYISYVVKASRYKNRDALVRYSLKQAVDGRWSTWSGWSSCGSDCRHHKRRSCTNPSPSNGGKFCYGKDSVTANCTGGACPFGKDDSADGSHLTEEVTSERLRRLFMSNIGNQVENLSEGIPSKTLAFVPALATPNGKLLFPGSSSHEFRRYSQGAFSSNDIGALSFVQCTGSFQCSLVQTTLSIPGNSSCKKFLRRENIWAVR</sequence>
<dbReference type="STRING" id="13249.T1HY87"/>
<evidence type="ECO:0000313" key="2">
    <source>
        <dbReference type="EnsemblMetazoa" id="RPRC009007-PA"/>
    </source>
</evidence>
<dbReference type="SMART" id="SM00209">
    <property type="entry name" value="TSP1"/>
    <property type="match status" value="1"/>
</dbReference>
<dbReference type="InterPro" id="IPR000884">
    <property type="entry name" value="TSP1_rpt"/>
</dbReference>
<organism evidence="2 3">
    <name type="scientific">Rhodnius prolixus</name>
    <name type="common">Triatomid bug</name>
    <dbReference type="NCBI Taxonomy" id="13249"/>
    <lineage>
        <taxon>Eukaryota</taxon>
        <taxon>Metazoa</taxon>
        <taxon>Ecdysozoa</taxon>
        <taxon>Arthropoda</taxon>
        <taxon>Hexapoda</taxon>
        <taxon>Insecta</taxon>
        <taxon>Pterygota</taxon>
        <taxon>Neoptera</taxon>
        <taxon>Paraneoptera</taxon>
        <taxon>Hemiptera</taxon>
        <taxon>Heteroptera</taxon>
        <taxon>Panheteroptera</taxon>
        <taxon>Cimicomorpha</taxon>
        <taxon>Reduviidae</taxon>
        <taxon>Triatominae</taxon>
        <taxon>Rhodnius</taxon>
    </lineage>
</organism>
<dbReference type="HOGENOM" id="CLU_1279055_0_0_1"/>
<keyword evidence="3" id="KW-1185">Reference proteome</keyword>
<dbReference type="eggNOG" id="KOG1480">
    <property type="taxonomic scope" value="Eukaryota"/>
</dbReference>
<accession>T1HY87</accession>
<dbReference type="InterPro" id="IPR038877">
    <property type="entry name" value="THSD1"/>
</dbReference>
<dbReference type="EMBL" id="ACPB03013284">
    <property type="status" value="NOT_ANNOTATED_CDS"/>
    <property type="molecule type" value="Genomic_DNA"/>
</dbReference>
<dbReference type="EnsemblMetazoa" id="RPRC009007-RA">
    <property type="protein sequence ID" value="RPRC009007-PA"/>
    <property type="gene ID" value="RPRC009007"/>
</dbReference>
<dbReference type="InParanoid" id="T1HY87"/>
<dbReference type="SUPFAM" id="SSF82895">
    <property type="entry name" value="TSP-1 type 1 repeat"/>
    <property type="match status" value="1"/>
</dbReference>
<protein>
    <submittedName>
        <fullName evidence="2">Uncharacterized protein</fullName>
    </submittedName>
</protein>
<dbReference type="FunFam" id="2.20.100.10:FF:000002">
    <property type="entry name" value="Unc-5 netrin receptor C"/>
    <property type="match status" value="1"/>
</dbReference>
<dbReference type="PANTHER" id="PTHR16311">
    <property type="entry name" value="THROMBOSPONDIN TYPE I DOMAIN-CONTAINING 1"/>
    <property type="match status" value="1"/>
</dbReference>
<dbReference type="Gene3D" id="2.20.100.10">
    <property type="entry name" value="Thrombospondin type-1 (TSP1) repeat"/>
    <property type="match status" value="1"/>
</dbReference>
<keyword evidence="1" id="KW-1015">Disulfide bond</keyword>
<name>T1HY87_RHOPR</name>
<proteinExistence type="predicted"/>
<dbReference type="InterPro" id="IPR036383">
    <property type="entry name" value="TSP1_rpt_sf"/>
</dbReference>
<dbReference type="GO" id="GO:0071944">
    <property type="term" value="C:cell periphery"/>
    <property type="evidence" value="ECO:0007669"/>
    <property type="project" value="TreeGrafter"/>
</dbReference>
<evidence type="ECO:0000256" key="1">
    <source>
        <dbReference type="ARBA" id="ARBA00023157"/>
    </source>
</evidence>
<reference evidence="2" key="1">
    <citation type="submission" date="2015-05" db="UniProtKB">
        <authorList>
            <consortium name="EnsemblMetazoa"/>
        </authorList>
    </citation>
    <scope>IDENTIFICATION</scope>
</reference>
<dbReference type="Proteomes" id="UP000015103">
    <property type="component" value="Unassembled WGS sequence"/>
</dbReference>
<dbReference type="AlphaFoldDB" id="T1HY87"/>
<dbReference type="VEuPathDB" id="VectorBase:RPRC009007"/>
<dbReference type="PROSITE" id="PS50092">
    <property type="entry name" value="TSP1"/>
    <property type="match status" value="1"/>
</dbReference>
<dbReference type="PANTHER" id="PTHR16311:SF3">
    <property type="entry name" value="THROMBOSPONDIN TYPE-1 DOMAIN-CONTAINING PROTEIN 1"/>
    <property type="match status" value="1"/>
</dbReference>
<evidence type="ECO:0000313" key="3">
    <source>
        <dbReference type="Proteomes" id="UP000015103"/>
    </source>
</evidence>